<feature type="region of interest" description="Disordered" evidence="1">
    <location>
        <begin position="84"/>
        <end position="137"/>
    </location>
</feature>
<sequence length="405" mass="41416">MTGLNWTISVVNTTSPTAIMAMYAGTYPVAPGANLPPLMITGVFTSDAVPTYTNTTVVSSADDPSPSLNSSYDTVTVIPGVALTGTPRVQNTPSATETPVGTGDGTPVGTGNGTPVGTGDGTPVGTGNGTPPVGTGNGGPDLQIIKSAVKGDQYEVGDKVTFFIAITNVGKADGMSAPNTVGVSAPNNPGVTVDPGNATNPNTSGVTISSTNDTPVSTAGNASIVSKGEGVTDSATISDPSTITVQDVIPLGASHVHAYGTNWTFSISDKTSPTVIDAHYTGTDPLGPNQTLPVITITAELTDDAVPSLTDTATVDVPGDVNTDNNTAAFTVYVQGEEQNNNSDHQNNDHQNNDHHNNNNEINNNNNNSSNNENVQHSSEHQNHQQQHHHYPGLPLTGSDPGSSK</sequence>
<evidence type="ECO:0008006" key="4">
    <source>
        <dbReference type="Google" id="ProtNLM"/>
    </source>
</evidence>
<accession>A0A402B4W6</accession>
<name>A0A402B4W6_9CHLR</name>
<dbReference type="AlphaFoldDB" id="A0A402B4W6"/>
<comment type="caution">
    <text evidence="2">The sequence shown here is derived from an EMBL/GenBank/DDBJ whole genome shotgun (WGS) entry which is preliminary data.</text>
</comment>
<feature type="compositionally biased region" description="Low complexity" evidence="1">
    <location>
        <begin position="359"/>
        <end position="377"/>
    </location>
</feature>
<gene>
    <name evidence="2" type="ORF">KDA_18560</name>
</gene>
<dbReference type="EMBL" id="BIFT01000001">
    <property type="protein sequence ID" value="GCE26372.1"/>
    <property type="molecule type" value="Genomic_DNA"/>
</dbReference>
<protein>
    <recommendedName>
        <fullName evidence="4">DUF11 domain-containing protein</fullName>
    </recommendedName>
</protein>
<dbReference type="Proteomes" id="UP000287171">
    <property type="component" value="Unassembled WGS sequence"/>
</dbReference>
<feature type="region of interest" description="Disordered" evidence="1">
    <location>
        <begin position="339"/>
        <end position="405"/>
    </location>
</feature>
<organism evidence="2 3">
    <name type="scientific">Dictyobacter alpinus</name>
    <dbReference type="NCBI Taxonomy" id="2014873"/>
    <lineage>
        <taxon>Bacteria</taxon>
        <taxon>Bacillati</taxon>
        <taxon>Chloroflexota</taxon>
        <taxon>Ktedonobacteria</taxon>
        <taxon>Ktedonobacterales</taxon>
        <taxon>Dictyobacteraceae</taxon>
        <taxon>Dictyobacter</taxon>
    </lineage>
</organism>
<feature type="compositionally biased region" description="Gly residues" evidence="1">
    <location>
        <begin position="102"/>
        <end position="128"/>
    </location>
</feature>
<evidence type="ECO:0000313" key="3">
    <source>
        <dbReference type="Proteomes" id="UP000287171"/>
    </source>
</evidence>
<keyword evidence="3" id="KW-1185">Reference proteome</keyword>
<evidence type="ECO:0000313" key="2">
    <source>
        <dbReference type="EMBL" id="GCE26372.1"/>
    </source>
</evidence>
<reference evidence="3" key="1">
    <citation type="submission" date="2018-12" db="EMBL/GenBank/DDBJ databases">
        <title>Tengunoibacter tsumagoiensis gen. nov., sp. nov., Dictyobacter kobayashii sp. nov., D. alpinus sp. nov., and D. joshuensis sp. nov. and description of Dictyobacteraceae fam. nov. within the order Ktedonobacterales isolated from Tengu-no-mugimeshi.</title>
        <authorList>
            <person name="Wang C.M."/>
            <person name="Zheng Y."/>
            <person name="Sakai Y."/>
            <person name="Toyoda A."/>
            <person name="Minakuchi Y."/>
            <person name="Abe K."/>
            <person name="Yokota A."/>
            <person name="Yabe S."/>
        </authorList>
    </citation>
    <scope>NUCLEOTIDE SEQUENCE [LARGE SCALE GENOMIC DNA]</scope>
    <source>
        <strain evidence="3">Uno16</strain>
    </source>
</reference>
<feature type="compositionally biased region" description="Basic and acidic residues" evidence="1">
    <location>
        <begin position="346"/>
        <end position="358"/>
    </location>
</feature>
<proteinExistence type="predicted"/>
<feature type="compositionally biased region" description="Polar residues" evidence="1">
    <location>
        <begin position="87"/>
        <end position="97"/>
    </location>
</feature>
<evidence type="ECO:0000256" key="1">
    <source>
        <dbReference type="SAM" id="MobiDB-lite"/>
    </source>
</evidence>